<proteinExistence type="inferred from homology"/>
<organism evidence="2 3">
    <name type="scientific">Qipengyuania oceanensis</name>
    <dbReference type="NCBI Taxonomy" id="1463597"/>
    <lineage>
        <taxon>Bacteria</taxon>
        <taxon>Pseudomonadati</taxon>
        <taxon>Pseudomonadota</taxon>
        <taxon>Alphaproteobacteria</taxon>
        <taxon>Sphingomonadales</taxon>
        <taxon>Erythrobacteraceae</taxon>
        <taxon>Qipengyuania</taxon>
    </lineage>
</organism>
<dbReference type="GO" id="GO:0016998">
    <property type="term" value="P:cell wall macromolecule catabolic process"/>
    <property type="evidence" value="ECO:0007669"/>
    <property type="project" value="InterPro"/>
</dbReference>
<keyword evidence="3" id="KW-1185">Reference proteome</keyword>
<dbReference type="AlphaFoldDB" id="A0A844YGA3"/>
<evidence type="ECO:0000313" key="2">
    <source>
        <dbReference type="EMBL" id="MXO62693.1"/>
    </source>
</evidence>
<dbReference type="EMBL" id="WTYN01000001">
    <property type="protein sequence ID" value="MXO62693.1"/>
    <property type="molecule type" value="Genomic_DNA"/>
</dbReference>
<gene>
    <name evidence="2" type="ORF">GRI48_06680</name>
</gene>
<dbReference type="Pfam" id="PF01183">
    <property type="entry name" value="Glyco_hydro_25"/>
    <property type="match status" value="1"/>
</dbReference>
<dbReference type="CDD" id="cd00599">
    <property type="entry name" value="GH25_muramidase"/>
    <property type="match status" value="1"/>
</dbReference>
<dbReference type="InterPro" id="IPR002053">
    <property type="entry name" value="Glyco_hydro_25"/>
</dbReference>
<protein>
    <submittedName>
        <fullName evidence="2">Lysozyme</fullName>
    </submittedName>
</protein>
<evidence type="ECO:0000313" key="3">
    <source>
        <dbReference type="Proteomes" id="UP000445582"/>
    </source>
</evidence>
<dbReference type="SUPFAM" id="SSF51445">
    <property type="entry name" value="(Trans)glycosidases"/>
    <property type="match status" value="1"/>
</dbReference>
<sequence length="224" mass="24470">MRRSVGLALLVVVAIAAGWSWWQLQHWTPSLDDYPEQGVAVGGGEAPVNLPAAKALGAGFAYITASIGESGRDPAFAQSFRAAREAGLRRGAVHVFDPCAMADRQSSNYVTIVPRDDDLLPPVIALEKTADECLEPVGEAAVESELMTLINQIEAHAGKPAILRVGRAFEERYGIANKIERNLWLTRTRLEPEYAGRPWLLWTANARLRSEASSGTVRWVVVRP</sequence>
<reference evidence="2 3" key="1">
    <citation type="submission" date="2019-12" db="EMBL/GenBank/DDBJ databases">
        <title>Genomic-based taxomic classification of the family Erythrobacteraceae.</title>
        <authorList>
            <person name="Xu L."/>
        </authorList>
    </citation>
    <scope>NUCLEOTIDE SEQUENCE [LARGE SCALE GENOMIC DNA]</scope>
    <source>
        <strain evidence="2 3">MCCC 1A09965</strain>
    </source>
</reference>
<dbReference type="GO" id="GO:0009253">
    <property type="term" value="P:peptidoglycan catabolic process"/>
    <property type="evidence" value="ECO:0007669"/>
    <property type="project" value="InterPro"/>
</dbReference>
<comment type="caution">
    <text evidence="2">The sequence shown here is derived from an EMBL/GenBank/DDBJ whole genome shotgun (WGS) entry which is preliminary data.</text>
</comment>
<evidence type="ECO:0000256" key="1">
    <source>
        <dbReference type="ARBA" id="ARBA00010646"/>
    </source>
</evidence>
<dbReference type="OrthoDB" id="9798192at2"/>
<name>A0A844YGA3_9SPHN</name>
<dbReference type="Proteomes" id="UP000445582">
    <property type="component" value="Unassembled WGS sequence"/>
</dbReference>
<comment type="similarity">
    <text evidence="1">Belongs to the glycosyl hydrolase 25 family.</text>
</comment>
<dbReference type="PROSITE" id="PS51904">
    <property type="entry name" value="GLYCOSYL_HYDROL_F25_2"/>
    <property type="match status" value="1"/>
</dbReference>
<dbReference type="GO" id="GO:0003796">
    <property type="term" value="F:lysozyme activity"/>
    <property type="evidence" value="ECO:0007669"/>
    <property type="project" value="InterPro"/>
</dbReference>
<dbReference type="InterPro" id="IPR017853">
    <property type="entry name" value="GH"/>
</dbReference>
<accession>A0A844YGA3</accession>
<dbReference type="Gene3D" id="3.20.20.80">
    <property type="entry name" value="Glycosidases"/>
    <property type="match status" value="1"/>
</dbReference>
<dbReference type="RefSeq" id="WP_160673170.1">
    <property type="nucleotide sequence ID" value="NZ_WTYN01000001.1"/>
</dbReference>